<dbReference type="PANTHER" id="PTHR12110:SF41">
    <property type="entry name" value="INOSOSE DEHYDRATASE"/>
    <property type="match status" value="1"/>
</dbReference>
<dbReference type="Pfam" id="PF01261">
    <property type="entry name" value="AP_endonuc_2"/>
    <property type="match status" value="1"/>
</dbReference>
<evidence type="ECO:0000259" key="1">
    <source>
        <dbReference type="Pfam" id="PF01261"/>
    </source>
</evidence>
<dbReference type="SUPFAM" id="SSF51658">
    <property type="entry name" value="Xylose isomerase-like"/>
    <property type="match status" value="1"/>
</dbReference>
<dbReference type="InterPro" id="IPR036237">
    <property type="entry name" value="Xyl_isomerase-like_sf"/>
</dbReference>
<accession>A0A1I1X9Y8</accession>
<keyword evidence="3" id="KW-1185">Reference proteome</keyword>
<evidence type="ECO:0000313" key="2">
    <source>
        <dbReference type="EMBL" id="SFE04204.1"/>
    </source>
</evidence>
<dbReference type="RefSeq" id="WP_149755820.1">
    <property type="nucleotide sequence ID" value="NZ_FOMS01000005.1"/>
</dbReference>
<dbReference type="OrthoDB" id="9801426at2"/>
<protein>
    <submittedName>
        <fullName evidence="2">D-tagatose 3-epimerase</fullName>
    </submittedName>
</protein>
<dbReference type="PANTHER" id="PTHR12110">
    <property type="entry name" value="HYDROXYPYRUVATE ISOMERASE"/>
    <property type="match status" value="1"/>
</dbReference>
<organism evidence="2 3">
    <name type="scientific">Roseivivax sediminis</name>
    <dbReference type="NCBI Taxonomy" id="936889"/>
    <lineage>
        <taxon>Bacteria</taxon>
        <taxon>Pseudomonadati</taxon>
        <taxon>Pseudomonadota</taxon>
        <taxon>Alphaproteobacteria</taxon>
        <taxon>Rhodobacterales</taxon>
        <taxon>Roseobacteraceae</taxon>
        <taxon>Roseivivax</taxon>
    </lineage>
</organism>
<dbReference type="Gene3D" id="3.20.20.150">
    <property type="entry name" value="Divalent-metal-dependent TIM barrel enzymes"/>
    <property type="match status" value="1"/>
</dbReference>
<dbReference type="InterPro" id="IPR050312">
    <property type="entry name" value="IolE/XylAMocC-like"/>
</dbReference>
<feature type="domain" description="Xylose isomerase-like TIM barrel" evidence="1">
    <location>
        <begin position="25"/>
        <end position="265"/>
    </location>
</feature>
<sequence>MQNPIGIISMQFARPFTRADLPYFGKARELGFDFVELLVPEPDDDLSPADVRHAAEDAGIFTVLAARVNPQRSIASDDADARQGGIDYLRQAVDVAAEMGATVVGGPLYGEPMVFAGRPPVPRSDADIAARAARTVEGFQAVAPHAEAAGITLAVEALNRFETDILSTTRQACEVVDAVDNPAFKLMLDTFHMNMEERSIPDAIRMAGPRIAHFQANENHRGHPGTGHIDWPAVMRALAHANYAGPISLEPFRRDDDRVALPIAHWRAPHEDESAKLRAGLGVVRNALALAEVDQ</sequence>
<dbReference type="Proteomes" id="UP000325289">
    <property type="component" value="Unassembled WGS sequence"/>
</dbReference>
<proteinExistence type="predicted"/>
<dbReference type="InterPro" id="IPR013022">
    <property type="entry name" value="Xyl_isomerase-like_TIM-brl"/>
</dbReference>
<evidence type="ECO:0000313" key="3">
    <source>
        <dbReference type="Proteomes" id="UP000325289"/>
    </source>
</evidence>
<name>A0A1I1X9Y8_9RHOB</name>
<reference evidence="2 3" key="1">
    <citation type="submission" date="2016-10" db="EMBL/GenBank/DDBJ databases">
        <authorList>
            <person name="Varghese N."/>
            <person name="Submissions S."/>
        </authorList>
    </citation>
    <scope>NUCLEOTIDE SEQUENCE [LARGE SCALE GENOMIC DNA]</scope>
    <source>
        <strain evidence="3">YIM D21,KCTC 23444,ACCC 10710</strain>
    </source>
</reference>
<dbReference type="EMBL" id="FOMS01000005">
    <property type="protein sequence ID" value="SFE04204.1"/>
    <property type="molecule type" value="Genomic_DNA"/>
</dbReference>
<gene>
    <name evidence="2" type="ORF">SAMN04515678_105302</name>
</gene>
<dbReference type="AlphaFoldDB" id="A0A1I1X9Y8"/>